<dbReference type="EMBL" id="JACGCM010001055">
    <property type="protein sequence ID" value="KAF6162237.1"/>
    <property type="molecule type" value="Genomic_DNA"/>
</dbReference>
<sequence length="398" mass="44592">MSEGTLRKDMEMGQQCTLINEESCYDGNVVLSKRYKASDMKSGKDASVLESRTVRARGRTWNDNIIWVKGNCLQRDDDELLDLRFRFVKQSVKSTVERKESLLDEVTEEETKLELVLGELGLSRKMKVESKSKKVAKAQSTRSMAGADEGIMQTRKRRRVEPLGVSEEKVAEGRSVSVDDLREVKERAKLAILQGKEDTSQMLRAAHAMAIGQLQVEAKANLDETAEEHDRLGRHLMMKGYSQVEVDAIKADTSAEEEEEEAKMLGVVDGLDGVSHQTVLDNQGDDVELPESGSEKVVKKISFRINDLESGLATEIETSKALLSAQAELQAELDASRVREDPALMCNGDFVEQFDKVKEANENRENLIELERMRQKFIGKHDELRVARENLSASKAAT</sequence>
<proteinExistence type="predicted"/>
<dbReference type="Proteomes" id="UP000541444">
    <property type="component" value="Unassembled WGS sequence"/>
</dbReference>
<protein>
    <submittedName>
        <fullName evidence="2">Uncharacterized protein</fullName>
    </submittedName>
</protein>
<feature type="region of interest" description="Disordered" evidence="1">
    <location>
        <begin position="134"/>
        <end position="164"/>
    </location>
</feature>
<dbReference type="AlphaFoldDB" id="A0A7J7N533"/>
<keyword evidence="3" id="KW-1185">Reference proteome</keyword>
<name>A0A7J7N533_9MAGN</name>
<evidence type="ECO:0000256" key="1">
    <source>
        <dbReference type="SAM" id="MobiDB-lite"/>
    </source>
</evidence>
<accession>A0A7J7N533</accession>
<organism evidence="2 3">
    <name type="scientific">Kingdonia uniflora</name>
    <dbReference type="NCBI Taxonomy" id="39325"/>
    <lineage>
        <taxon>Eukaryota</taxon>
        <taxon>Viridiplantae</taxon>
        <taxon>Streptophyta</taxon>
        <taxon>Embryophyta</taxon>
        <taxon>Tracheophyta</taxon>
        <taxon>Spermatophyta</taxon>
        <taxon>Magnoliopsida</taxon>
        <taxon>Ranunculales</taxon>
        <taxon>Circaeasteraceae</taxon>
        <taxon>Kingdonia</taxon>
    </lineage>
</organism>
<evidence type="ECO:0000313" key="3">
    <source>
        <dbReference type="Proteomes" id="UP000541444"/>
    </source>
</evidence>
<evidence type="ECO:0000313" key="2">
    <source>
        <dbReference type="EMBL" id="KAF6162237.1"/>
    </source>
</evidence>
<comment type="caution">
    <text evidence="2">The sequence shown here is derived from an EMBL/GenBank/DDBJ whole genome shotgun (WGS) entry which is preliminary data.</text>
</comment>
<reference evidence="2 3" key="1">
    <citation type="journal article" date="2020" name="IScience">
        <title>Genome Sequencing of the Endangered Kingdonia uniflora (Circaeasteraceae, Ranunculales) Reveals Potential Mechanisms of Evolutionary Specialization.</title>
        <authorList>
            <person name="Sun Y."/>
            <person name="Deng T."/>
            <person name="Zhang A."/>
            <person name="Moore M.J."/>
            <person name="Landis J.B."/>
            <person name="Lin N."/>
            <person name="Zhang H."/>
            <person name="Zhang X."/>
            <person name="Huang J."/>
            <person name="Zhang X."/>
            <person name="Sun H."/>
            <person name="Wang H."/>
        </authorList>
    </citation>
    <scope>NUCLEOTIDE SEQUENCE [LARGE SCALE GENOMIC DNA]</scope>
    <source>
        <strain evidence="2">TB1705</strain>
        <tissue evidence="2">Leaf</tissue>
    </source>
</reference>
<gene>
    <name evidence="2" type="ORF">GIB67_008366</name>
</gene>